<dbReference type="PANTHER" id="PTHR34216:SF3">
    <property type="entry name" value="POLY-BETA-1,6-N-ACETYL-D-GLUCOSAMINE N-DEACETYLASE"/>
    <property type="match status" value="1"/>
</dbReference>
<gene>
    <name evidence="4" type="ORF">EQG49_00700</name>
</gene>
<accession>A0A4P6YR53</accession>
<protein>
    <submittedName>
        <fullName evidence="4">Adhesion protein</fullName>
    </submittedName>
</protein>
<dbReference type="SUPFAM" id="SSF88713">
    <property type="entry name" value="Glycoside hydrolase/deacetylase"/>
    <property type="match status" value="1"/>
</dbReference>
<evidence type="ECO:0000313" key="4">
    <source>
        <dbReference type="EMBL" id="QBO35073.1"/>
    </source>
</evidence>
<dbReference type="PANTHER" id="PTHR34216">
    <property type="match status" value="1"/>
</dbReference>
<organism evidence="4 5">
    <name type="scientific">Periweissella cryptocerci</name>
    <dbReference type="NCBI Taxonomy" id="2506420"/>
    <lineage>
        <taxon>Bacteria</taxon>
        <taxon>Bacillati</taxon>
        <taxon>Bacillota</taxon>
        <taxon>Bacilli</taxon>
        <taxon>Lactobacillales</taxon>
        <taxon>Lactobacillaceae</taxon>
        <taxon>Periweissella</taxon>
    </lineage>
</organism>
<evidence type="ECO:0000259" key="3">
    <source>
        <dbReference type="PROSITE" id="PS51677"/>
    </source>
</evidence>
<dbReference type="InterPro" id="IPR002509">
    <property type="entry name" value="NODB_dom"/>
</dbReference>
<feature type="domain" description="NodB homology" evidence="3">
    <location>
        <begin position="134"/>
        <end position="311"/>
    </location>
</feature>
<proteinExistence type="predicted"/>
<name>A0A4P6YR53_9LACO</name>
<dbReference type="KEGG" id="wei:EQG49_00700"/>
<evidence type="ECO:0000256" key="2">
    <source>
        <dbReference type="ARBA" id="ARBA00022729"/>
    </source>
</evidence>
<evidence type="ECO:0000256" key="1">
    <source>
        <dbReference type="ARBA" id="ARBA00004613"/>
    </source>
</evidence>
<dbReference type="Gene3D" id="3.20.20.370">
    <property type="entry name" value="Glycoside hydrolase/deacetylase"/>
    <property type="match status" value="1"/>
</dbReference>
<reference evidence="5" key="1">
    <citation type="submission" date="2019-03" db="EMBL/GenBank/DDBJ databases">
        <title>Weissella sp. 26KH-42 Genome sequencing.</title>
        <authorList>
            <person name="Heo J."/>
            <person name="Kim S.-J."/>
            <person name="Kim J.-S."/>
            <person name="Hong S.-B."/>
            <person name="Kwon S.-W."/>
        </authorList>
    </citation>
    <scope>NUCLEOTIDE SEQUENCE [LARGE SCALE GENOMIC DNA]</scope>
    <source>
        <strain evidence="5">26KH-42</strain>
    </source>
</reference>
<dbReference type="GO" id="GO:0005975">
    <property type="term" value="P:carbohydrate metabolic process"/>
    <property type="evidence" value="ECO:0007669"/>
    <property type="project" value="InterPro"/>
</dbReference>
<comment type="subcellular location">
    <subcellularLocation>
        <location evidence="1">Secreted</location>
    </subcellularLocation>
</comment>
<dbReference type="InterPro" id="IPR011330">
    <property type="entry name" value="Glyco_hydro/deAcase_b/a-brl"/>
</dbReference>
<sequence>MYQASYQILGRQILKKFMIIIGLVLFLVGVLVIELVSAAQQIQQAAKTQPNYSNTKAFRSSENGIVVLCYHRILKQTDTVKMAEQISQDAQLQTFNVPVNEFAHEMRYLKSQHIPVISPSEMLKLVHGGKINRKYVVITFDDIDRTVIENAVPILKRYQFPYTTFIITGQTRQYLNGSEMTPWSELQANYNPSYVTAGLHTNDLHYLRHNKPILADKTQFSTFTQDYRQSQKTLAKMLTGEPAHFFAYPYGYGDQRMSNYLLHHGIRGIFMLNSGIVTAKTNPAKIPRTVVTKDNWASIHGWLARGQHEQN</sequence>
<dbReference type="Proteomes" id="UP000292886">
    <property type="component" value="Chromosome"/>
</dbReference>
<dbReference type="OrthoDB" id="9778320at2"/>
<evidence type="ECO:0000313" key="5">
    <source>
        <dbReference type="Proteomes" id="UP000292886"/>
    </source>
</evidence>
<dbReference type="Pfam" id="PF01522">
    <property type="entry name" value="Polysacc_deac_1"/>
    <property type="match status" value="1"/>
</dbReference>
<dbReference type="PROSITE" id="PS51677">
    <property type="entry name" value="NODB"/>
    <property type="match status" value="1"/>
</dbReference>
<keyword evidence="2" id="KW-0732">Signal</keyword>
<dbReference type="EMBL" id="CP037940">
    <property type="protein sequence ID" value="QBO35073.1"/>
    <property type="molecule type" value="Genomic_DNA"/>
</dbReference>
<keyword evidence="5" id="KW-1185">Reference proteome</keyword>
<dbReference type="GO" id="GO:0005576">
    <property type="term" value="C:extracellular region"/>
    <property type="evidence" value="ECO:0007669"/>
    <property type="project" value="UniProtKB-SubCell"/>
</dbReference>
<dbReference type="GO" id="GO:0016810">
    <property type="term" value="F:hydrolase activity, acting on carbon-nitrogen (but not peptide) bonds"/>
    <property type="evidence" value="ECO:0007669"/>
    <property type="project" value="InterPro"/>
</dbReference>
<dbReference type="AlphaFoldDB" id="A0A4P6YR53"/>
<dbReference type="InterPro" id="IPR051398">
    <property type="entry name" value="Polysacch_Deacetylase"/>
</dbReference>